<keyword evidence="4" id="KW-1185">Reference proteome</keyword>
<protein>
    <submittedName>
        <fullName evidence="3">ABC transporter, periplasmic component YrbD</fullName>
    </submittedName>
</protein>
<keyword evidence="1" id="KW-0812">Transmembrane</keyword>
<evidence type="ECO:0000313" key="3">
    <source>
        <dbReference type="EMBL" id="AGA34273.1"/>
    </source>
</evidence>
<dbReference type="KEGG" id="tni:TVNIR_2632"/>
<keyword evidence="1" id="KW-1133">Transmembrane helix</keyword>
<name>L0DYZ8_THIND</name>
<gene>
    <name evidence="3" type="primary">yrbD [C]</name>
    <name evidence="3" type="ordered locus">TVNIR_2632</name>
</gene>
<reference evidence="3" key="1">
    <citation type="submission" date="2015-12" db="EMBL/GenBank/DDBJ databases">
        <authorList>
            <person name="Tikhonova T.V."/>
            <person name="Pavlov A.R."/>
            <person name="Beletsky A.V."/>
            <person name="Mardanov A.V."/>
            <person name="Sorokin D.Y."/>
            <person name="Ravin N.V."/>
            <person name="Popov V.O."/>
        </authorList>
    </citation>
    <scope>NUCLEOTIDE SEQUENCE</scope>
    <source>
        <strain evidence="3">DSM 14787</strain>
    </source>
</reference>
<evidence type="ECO:0000256" key="1">
    <source>
        <dbReference type="SAM" id="Phobius"/>
    </source>
</evidence>
<dbReference type="InterPro" id="IPR003399">
    <property type="entry name" value="Mce/MlaD"/>
</dbReference>
<dbReference type="GO" id="GO:0005543">
    <property type="term" value="F:phospholipid binding"/>
    <property type="evidence" value="ECO:0007669"/>
    <property type="project" value="TreeGrafter"/>
</dbReference>
<keyword evidence="1" id="KW-0472">Membrane</keyword>
<dbReference type="PATRIC" id="fig|1255043.3.peg.2658"/>
<dbReference type="Pfam" id="PF02470">
    <property type="entry name" value="MlaD"/>
    <property type="match status" value="1"/>
</dbReference>
<dbReference type="GO" id="GO:0005548">
    <property type="term" value="F:phospholipid transporter activity"/>
    <property type="evidence" value="ECO:0007669"/>
    <property type="project" value="TreeGrafter"/>
</dbReference>
<dbReference type="PANTHER" id="PTHR33371:SF4">
    <property type="entry name" value="INTERMEMBRANE PHOSPHOLIPID TRANSPORT SYSTEM BINDING PROTEIN MLAD"/>
    <property type="match status" value="1"/>
</dbReference>
<dbReference type="PANTHER" id="PTHR33371">
    <property type="entry name" value="INTERMEMBRANE PHOSPHOLIPID TRANSPORT SYSTEM BINDING PROTEIN MLAD-RELATED"/>
    <property type="match status" value="1"/>
</dbReference>
<sequence length="153" mass="16814">MMKLRYLEVSVGLFVLLGIAALFYLAIQVSNIAEYRDRDTYEVIAYFDHIGGLKVRAPVTVSGVRIGRVASIEYDPERFQARVTLAVRSGHDYLPADTQASIFTAGLLGEQYVAFEPGGDFEMLGDGDEVLFTQSALVLETMIGRVLTQVSGN</sequence>
<organism evidence="3 4">
    <name type="scientific">Thioalkalivibrio nitratireducens (strain DSM 14787 / UNIQEM 213 / ALEN2)</name>
    <dbReference type="NCBI Taxonomy" id="1255043"/>
    <lineage>
        <taxon>Bacteria</taxon>
        <taxon>Pseudomonadati</taxon>
        <taxon>Pseudomonadota</taxon>
        <taxon>Gammaproteobacteria</taxon>
        <taxon>Chromatiales</taxon>
        <taxon>Ectothiorhodospiraceae</taxon>
        <taxon>Thioalkalivibrio</taxon>
    </lineage>
</organism>
<proteinExistence type="predicted"/>
<evidence type="ECO:0000313" key="4">
    <source>
        <dbReference type="Proteomes" id="UP000010809"/>
    </source>
</evidence>
<dbReference type="Proteomes" id="UP000010809">
    <property type="component" value="Chromosome"/>
</dbReference>
<feature type="domain" description="Mce/MlaD" evidence="2">
    <location>
        <begin position="40"/>
        <end position="118"/>
    </location>
</feature>
<dbReference type="HOGENOM" id="CLU_107027_0_0_6"/>
<dbReference type="STRING" id="1255043.TVNIR_2632"/>
<dbReference type="InterPro" id="IPR030970">
    <property type="entry name" value="ABC_MlaD"/>
</dbReference>
<dbReference type="AlphaFoldDB" id="L0DYZ8"/>
<evidence type="ECO:0000259" key="2">
    <source>
        <dbReference type="Pfam" id="PF02470"/>
    </source>
</evidence>
<dbReference type="eggNOG" id="COG1463">
    <property type="taxonomic scope" value="Bacteria"/>
</dbReference>
<dbReference type="EMBL" id="CP003989">
    <property type="protein sequence ID" value="AGA34273.1"/>
    <property type="molecule type" value="Genomic_DNA"/>
</dbReference>
<dbReference type="InterPro" id="IPR052336">
    <property type="entry name" value="MlaD_Phospholipid_Transporter"/>
</dbReference>
<accession>L0DYZ8</accession>
<feature type="transmembrane region" description="Helical" evidence="1">
    <location>
        <begin position="6"/>
        <end position="27"/>
    </location>
</feature>
<dbReference type="NCBIfam" id="TIGR04430">
    <property type="entry name" value="OM_asym_MlaD"/>
    <property type="match status" value="1"/>
</dbReference>